<dbReference type="Pfam" id="PF01925">
    <property type="entry name" value="TauE"/>
    <property type="match status" value="1"/>
</dbReference>
<dbReference type="InterPro" id="IPR002781">
    <property type="entry name" value="TM_pro_TauE-like"/>
</dbReference>
<feature type="transmembrane region" description="Helical" evidence="6">
    <location>
        <begin position="105"/>
        <end position="125"/>
    </location>
</feature>
<comment type="subcellular location">
    <subcellularLocation>
        <location evidence="6">Cell membrane</location>
        <topology evidence="6">Multi-pass membrane protein</topology>
    </subcellularLocation>
    <subcellularLocation>
        <location evidence="1">Membrane</location>
        <topology evidence="1">Multi-pass membrane protein</topology>
    </subcellularLocation>
</comment>
<comment type="similarity">
    <text evidence="2 6">Belongs to the 4-toluene sulfonate uptake permease (TSUP) (TC 2.A.102) family.</text>
</comment>
<dbReference type="PANTHER" id="PTHR43483">
    <property type="entry name" value="MEMBRANE TRANSPORTER PROTEIN HI_0806-RELATED"/>
    <property type="match status" value="1"/>
</dbReference>
<name>Q0ACQ0_ALKEH</name>
<sequence>MLDILVYLAAGAVAGLLSGLFGIGGGVIIVPVLLALFALREVPASVIMHMAVGTSLATIVFTAISSVRSHWRRGGVLVPVFLRLAAGMCLGSVLGALIAGQMSGALLKAAFGVFLLALGLQLAFGRGPRPGPRPATPSALILAPAGSAIGAVSSLLGIAGGAMTVPLLARLGIPMRQAVGTSAACGLPIALVGAAAFMATGFGHPDLPQRAIGYVYWPAFLGIIAMSLFTAPLGARLAHRLPQHILQRAFALLLIVLGLNLLRPLLLSG</sequence>
<feature type="transmembrane region" description="Helical" evidence="6">
    <location>
        <begin position="214"/>
        <end position="233"/>
    </location>
</feature>
<dbReference type="EMBL" id="CP000453">
    <property type="protein sequence ID" value="ABI55387.1"/>
    <property type="molecule type" value="Genomic_DNA"/>
</dbReference>
<evidence type="ECO:0000256" key="5">
    <source>
        <dbReference type="ARBA" id="ARBA00023136"/>
    </source>
</evidence>
<keyword evidence="6" id="KW-1003">Cell membrane</keyword>
<dbReference type="Proteomes" id="UP000001962">
    <property type="component" value="Chromosome"/>
</dbReference>
<evidence type="ECO:0000256" key="4">
    <source>
        <dbReference type="ARBA" id="ARBA00022989"/>
    </source>
</evidence>
<dbReference type="PANTHER" id="PTHR43483:SF3">
    <property type="entry name" value="MEMBRANE TRANSPORTER PROTEIN HI_0806-RELATED"/>
    <property type="match status" value="1"/>
</dbReference>
<proteinExistence type="inferred from homology"/>
<feature type="transmembrane region" description="Helical" evidence="6">
    <location>
        <begin position="46"/>
        <end position="64"/>
    </location>
</feature>
<feature type="transmembrane region" description="Helical" evidence="6">
    <location>
        <begin position="76"/>
        <end position="98"/>
    </location>
</feature>
<accession>Q0ACQ0</accession>
<keyword evidence="8" id="KW-1185">Reference proteome</keyword>
<reference evidence="8" key="1">
    <citation type="submission" date="2006-08" db="EMBL/GenBank/DDBJ databases">
        <title>Complete sequence of Alkalilimnicola ehrilichei MLHE-1.</title>
        <authorList>
            <person name="Copeland A."/>
            <person name="Lucas S."/>
            <person name="Lapidus A."/>
            <person name="Barry K."/>
            <person name="Detter J.C."/>
            <person name="Glavina del Rio T."/>
            <person name="Hammon N."/>
            <person name="Israni S."/>
            <person name="Dalin E."/>
            <person name="Tice H."/>
            <person name="Pitluck S."/>
            <person name="Sims D."/>
            <person name="Brettin T."/>
            <person name="Bruce D."/>
            <person name="Han C."/>
            <person name="Tapia R."/>
            <person name="Gilna P."/>
            <person name="Schmutz J."/>
            <person name="Larimer F."/>
            <person name="Land M."/>
            <person name="Hauser L."/>
            <person name="Kyrpides N."/>
            <person name="Mikhailova N."/>
            <person name="Oremland R.S."/>
            <person name="Hoeft S.E."/>
            <person name="Switzer-Blum J."/>
            <person name="Kulp T."/>
            <person name="King G."/>
            <person name="Tabita R."/>
            <person name="Witte B."/>
            <person name="Santini J.M."/>
            <person name="Basu P."/>
            <person name="Hollibaugh J.T."/>
            <person name="Xie G."/>
            <person name="Stolz J.F."/>
            <person name="Richardson P."/>
        </authorList>
    </citation>
    <scope>NUCLEOTIDE SEQUENCE [LARGE SCALE GENOMIC DNA]</scope>
    <source>
        <strain evidence="8">ATCC BAA-1101 / DSM 17681 / MLHE-1</strain>
    </source>
</reference>
<gene>
    <name evidence="7" type="ordered locus">Mlg_0028</name>
</gene>
<feature type="transmembrane region" description="Helical" evidence="6">
    <location>
        <begin position="245"/>
        <end position="266"/>
    </location>
</feature>
<keyword evidence="3 6" id="KW-0812">Transmembrane</keyword>
<feature type="transmembrane region" description="Helical" evidence="6">
    <location>
        <begin position="181"/>
        <end position="202"/>
    </location>
</feature>
<dbReference type="RefSeq" id="WP_011627783.1">
    <property type="nucleotide sequence ID" value="NC_008340.1"/>
</dbReference>
<evidence type="ECO:0000256" key="1">
    <source>
        <dbReference type="ARBA" id="ARBA00004141"/>
    </source>
</evidence>
<evidence type="ECO:0000313" key="7">
    <source>
        <dbReference type="EMBL" id="ABI55387.1"/>
    </source>
</evidence>
<feature type="transmembrane region" description="Helical" evidence="6">
    <location>
        <begin position="145"/>
        <end position="169"/>
    </location>
</feature>
<dbReference type="HOGENOM" id="CLU_045498_6_0_6"/>
<keyword evidence="5 6" id="KW-0472">Membrane</keyword>
<protein>
    <recommendedName>
        <fullName evidence="6">Probable membrane transporter protein</fullName>
    </recommendedName>
</protein>
<dbReference type="eggNOG" id="COG0730">
    <property type="taxonomic scope" value="Bacteria"/>
</dbReference>
<evidence type="ECO:0000256" key="3">
    <source>
        <dbReference type="ARBA" id="ARBA00022692"/>
    </source>
</evidence>
<dbReference type="AlphaFoldDB" id="Q0ACQ0"/>
<evidence type="ECO:0000256" key="2">
    <source>
        <dbReference type="ARBA" id="ARBA00009142"/>
    </source>
</evidence>
<evidence type="ECO:0000256" key="6">
    <source>
        <dbReference type="RuleBase" id="RU363041"/>
    </source>
</evidence>
<dbReference type="GO" id="GO:0005886">
    <property type="term" value="C:plasma membrane"/>
    <property type="evidence" value="ECO:0007669"/>
    <property type="project" value="UniProtKB-SubCell"/>
</dbReference>
<feature type="transmembrane region" description="Helical" evidence="6">
    <location>
        <begin position="6"/>
        <end position="39"/>
    </location>
</feature>
<dbReference type="KEGG" id="aeh:Mlg_0028"/>
<organism evidence="7 8">
    <name type="scientific">Alkalilimnicola ehrlichii (strain ATCC BAA-1101 / DSM 17681 / MLHE-1)</name>
    <dbReference type="NCBI Taxonomy" id="187272"/>
    <lineage>
        <taxon>Bacteria</taxon>
        <taxon>Pseudomonadati</taxon>
        <taxon>Pseudomonadota</taxon>
        <taxon>Gammaproteobacteria</taxon>
        <taxon>Chromatiales</taxon>
        <taxon>Ectothiorhodospiraceae</taxon>
        <taxon>Alkalilimnicola</taxon>
    </lineage>
</organism>
<keyword evidence="4 6" id="KW-1133">Transmembrane helix</keyword>
<evidence type="ECO:0000313" key="8">
    <source>
        <dbReference type="Proteomes" id="UP000001962"/>
    </source>
</evidence>
<dbReference type="OrthoDB" id="457670at2"/>